<dbReference type="AlphaFoldDB" id="A0A264VNJ9"/>
<sequence>MGQIVVDSTLNERDRQTTALCQAQGIGANQLTLIPEAAAVVIPQRATLLEQVRFVCDTHELGRSLIRTFCDLISGAHGIDLD</sequence>
<dbReference type="EMBL" id="NOWC01000029">
    <property type="protein sequence ID" value="OZS72862.1"/>
    <property type="molecule type" value="Genomic_DNA"/>
</dbReference>
<gene>
    <name evidence="1" type="ORF">CHI95_19475</name>
</gene>
<reference evidence="1 2" key="1">
    <citation type="submission" date="2017-07" db="EMBL/GenBank/DDBJ databases">
        <title>blaIMP-27 on transferable plasmids in Proteus mirabilis and Providencia rettgeri.</title>
        <authorList>
            <person name="Potter R."/>
        </authorList>
    </citation>
    <scope>NUCLEOTIDE SEQUENCE [LARGE SCALE GENOMIC DNA]</scope>
    <source>
        <strain evidence="1 2">PR1</strain>
    </source>
</reference>
<proteinExistence type="predicted"/>
<evidence type="ECO:0000313" key="2">
    <source>
        <dbReference type="Proteomes" id="UP000216001"/>
    </source>
</evidence>
<protein>
    <submittedName>
        <fullName evidence="1">Uncharacterized protein</fullName>
    </submittedName>
</protein>
<evidence type="ECO:0000313" key="1">
    <source>
        <dbReference type="EMBL" id="OZS72862.1"/>
    </source>
</evidence>
<accession>A0A264VNJ9</accession>
<dbReference type="Proteomes" id="UP000216001">
    <property type="component" value="Unassembled WGS sequence"/>
</dbReference>
<organism evidence="1 2">
    <name type="scientific">Providencia rettgeri</name>
    <dbReference type="NCBI Taxonomy" id="587"/>
    <lineage>
        <taxon>Bacteria</taxon>
        <taxon>Pseudomonadati</taxon>
        <taxon>Pseudomonadota</taxon>
        <taxon>Gammaproteobacteria</taxon>
        <taxon>Enterobacterales</taxon>
        <taxon>Morganellaceae</taxon>
        <taxon>Providencia</taxon>
    </lineage>
</organism>
<name>A0A264VNJ9_PRORE</name>
<comment type="caution">
    <text evidence="1">The sequence shown here is derived from an EMBL/GenBank/DDBJ whole genome shotgun (WGS) entry which is preliminary data.</text>
</comment>